<protein>
    <submittedName>
        <fullName evidence="3">Oxidoreductase</fullName>
    </submittedName>
</protein>
<dbReference type="RefSeq" id="WP_204044493.1">
    <property type="nucleotide sequence ID" value="NZ_BOOA01000065.1"/>
</dbReference>
<reference evidence="3" key="1">
    <citation type="submission" date="2021-01" db="EMBL/GenBank/DDBJ databases">
        <title>Whole genome shotgun sequence of Acrocarpospora phusangensis NBRC 108782.</title>
        <authorList>
            <person name="Komaki H."/>
            <person name="Tamura T."/>
        </authorList>
    </citation>
    <scope>NUCLEOTIDE SEQUENCE</scope>
    <source>
        <strain evidence="3">NBRC 108782</strain>
    </source>
</reference>
<dbReference type="SUPFAM" id="SSF55347">
    <property type="entry name" value="Glyceraldehyde-3-phosphate dehydrogenase-like, C-terminal domain"/>
    <property type="match status" value="1"/>
</dbReference>
<sequence>MIRVGIVGLGYIARIAYLPLLSADPRVEIVGISDLRPEAVEHYGRQYRIQGLYPRLDDLLALRPDVMFVHTSTESHTEVVTRCLDAGIDVYVDKPLADNWAEAKALADHAAARGLLLAVGVNRRFAQHVRAARAAVPDPVIVTTTRHRTEYNHLPLRLMVFNDLLHSLDLLCWLLGDPVEIVSSTVVTDGHGRLSHALGTLAGPTAHAQFVMARHVGVDRESLVLHGSERLAEVTDLDQTSLFVEGRHSTVAFGMWDSLLERRGFVGMIDHVLACLGRPAECEIAAERVLTSHRIAEELLARHSA</sequence>
<name>A0A919QFJ8_9ACTN</name>
<feature type="domain" description="YceM-like C-terminal" evidence="2">
    <location>
        <begin position="135"/>
        <end position="240"/>
    </location>
</feature>
<evidence type="ECO:0000259" key="1">
    <source>
        <dbReference type="Pfam" id="PF01408"/>
    </source>
</evidence>
<dbReference type="Gene3D" id="3.30.360.10">
    <property type="entry name" value="Dihydrodipicolinate Reductase, domain 2"/>
    <property type="match status" value="1"/>
</dbReference>
<dbReference type="AlphaFoldDB" id="A0A919QFJ8"/>
<dbReference type="PANTHER" id="PTHR43708">
    <property type="entry name" value="CONSERVED EXPRESSED OXIDOREDUCTASE (EUROFUNG)"/>
    <property type="match status" value="1"/>
</dbReference>
<dbReference type="InterPro" id="IPR036291">
    <property type="entry name" value="NAD(P)-bd_dom_sf"/>
</dbReference>
<dbReference type="Proteomes" id="UP000640052">
    <property type="component" value="Unassembled WGS sequence"/>
</dbReference>
<dbReference type="InterPro" id="IPR051317">
    <property type="entry name" value="Gfo/Idh/MocA_oxidoreduct"/>
</dbReference>
<evidence type="ECO:0000313" key="3">
    <source>
        <dbReference type="EMBL" id="GIH27848.1"/>
    </source>
</evidence>
<accession>A0A919QFJ8</accession>
<gene>
    <name evidence="3" type="ORF">Aph01nite_61580</name>
</gene>
<dbReference type="Pfam" id="PF01408">
    <property type="entry name" value="GFO_IDH_MocA"/>
    <property type="match status" value="1"/>
</dbReference>
<proteinExistence type="predicted"/>
<dbReference type="Gene3D" id="3.40.50.720">
    <property type="entry name" value="NAD(P)-binding Rossmann-like Domain"/>
    <property type="match status" value="1"/>
</dbReference>
<keyword evidence="4" id="KW-1185">Reference proteome</keyword>
<dbReference type="GO" id="GO:0000166">
    <property type="term" value="F:nucleotide binding"/>
    <property type="evidence" value="ECO:0007669"/>
    <property type="project" value="InterPro"/>
</dbReference>
<dbReference type="PANTHER" id="PTHR43708:SF4">
    <property type="entry name" value="OXIDOREDUCTASE YCEM-RELATED"/>
    <property type="match status" value="1"/>
</dbReference>
<dbReference type="EMBL" id="BOOA01000065">
    <property type="protein sequence ID" value="GIH27848.1"/>
    <property type="molecule type" value="Genomic_DNA"/>
</dbReference>
<dbReference type="InterPro" id="IPR048477">
    <property type="entry name" value="YceM-like_C"/>
</dbReference>
<dbReference type="Pfam" id="PF21378">
    <property type="entry name" value="YceM-like_C"/>
    <property type="match status" value="1"/>
</dbReference>
<dbReference type="InterPro" id="IPR000683">
    <property type="entry name" value="Gfo/Idh/MocA-like_OxRdtase_N"/>
</dbReference>
<organism evidence="3 4">
    <name type="scientific">Acrocarpospora phusangensis</name>
    <dbReference type="NCBI Taxonomy" id="1070424"/>
    <lineage>
        <taxon>Bacteria</taxon>
        <taxon>Bacillati</taxon>
        <taxon>Actinomycetota</taxon>
        <taxon>Actinomycetes</taxon>
        <taxon>Streptosporangiales</taxon>
        <taxon>Streptosporangiaceae</taxon>
        <taxon>Acrocarpospora</taxon>
    </lineage>
</organism>
<feature type="domain" description="Gfo/Idh/MocA-like oxidoreductase N-terminal" evidence="1">
    <location>
        <begin position="2"/>
        <end position="120"/>
    </location>
</feature>
<evidence type="ECO:0000313" key="4">
    <source>
        <dbReference type="Proteomes" id="UP000640052"/>
    </source>
</evidence>
<evidence type="ECO:0000259" key="2">
    <source>
        <dbReference type="Pfam" id="PF21378"/>
    </source>
</evidence>
<dbReference type="SUPFAM" id="SSF51735">
    <property type="entry name" value="NAD(P)-binding Rossmann-fold domains"/>
    <property type="match status" value="1"/>
</dbReference>
<comment type="caution">
    <text evidence="3">The sequence shown here is derived from an EMBL/GenBank/DDBJ whole genome shotgun (WGS) entry which is preliminary data.</text>
</comment>